<gene>
    <name evidence="1" type="ORF">CEXT_218051</name>
</gene>
<comment type="caution">
    <text evidence="1">The sequence shown here is derived from an EMBL/GenBank/DDBJ whole genome shotgun (WGS) entry which is preliminary data.</text>
</comment>
<evidence type="ECO:0000313" key="1">
    <source>
        <dbReference type="EMBL" id="GIX70388.1"/>
    </source>
</evidence>
<proteinExistence type="predicted"/>
<keyword evidence="2" id="KW-1185">Reference proteome</keyword>
<name>A0AAV4MDG1_CAEEX</name>
<protein>
    <submittedName>
        <fullName evidence="1">Uncharacterized protein</fullName>
    </submittedName>
</protein>
<dbReference type="EMBL" id="BPLR01019673">
    <property type="protein sequence ID" value="GIX70388.1"/>
    <property type="molecule type" value="Genomic_DNA"/>
</dbReference>
<evidence type="ECO:0000313" key="2">
    <source>
        <dbReference type="Proteomes" id="UP001054945"/>
    </source>
</evidence>
<organism evidence="1 2">
    <name type="scientific">Caerostris extrusa</name>
    <name type="common">Bark spider</name>
    <name type="synonym">Caerostris bankana</name>
    <dbReference type="NCBI Taxonomy" id="172846"/>
    <lineage>
        <taxon>Eukaryota</taxon>
        <taxon>Metazoa</taxon>
        <taxon>Ecdysozoa</taxon>
        <taxon>Arthropoda</taxon>
        <taxon>Chelicerata</taxon>
        <taxon>Arachnida</taxon>
        <taxon>Araneae</taxon>
        <taxon>Araneomorphae</taxon>
        <taxon>Entelegynae</taxon>
        <taxon>Araneoidea</taxon>
        <taxon>Araneidae</taxon>
        <taxon>Caerostris</taxon>
    </lineage>
</organism>
<dbReference type="Proteomes" id="UP001054945">
    <property type="component" value="Unassembled WGS sequence"/>
</dbReference>
<reference evidence="1 2" key="1">
    <citation type="submission" date="2021-06" db="EMBL/GenBank/DDBJ databases">
        <title>Caerostris extrusa draft genome.</title>
        <authorList>
            <person name="Kono N."/>
            <person name="Arakawa K."/>
        </authorList>
    </citation>
    <scope>NUCLEOTIDE SEQUENCE [LARGE SCALE GENOMIC DNA]</scope>
</reference>
<dbReference type="AlphaFoldDB" id="A0AAV4MDG1"/>
<accession>A0AAV4MDG1</accession>
<sequence>MADSVKSEIEEVELSCEPFNGVGAVVMISAATIGSGIVAQLIELPRIASGSAPVGSRIQEKISLQTLQAMVVIVQCHFANLLVQSPAFSSQGAIVRDVRSWIGKRGFRIHRGPGLIRVLFLQRTVDV</sequence>